<dbReference type="Proteomes" id="UP001470230">
    <property type="component" value="Unassembled WGS sequence"/>
</dbReference>
<sequence length="520" mass="60596">MSHRLPSVVRKSAPLPPLAQPTSQIDELYTQHPINSSRGMVFSDYKEDPLIAENKALEAKVTQLTEENQQVAAQNQKIMVQNEDLLKKNTNLKTQLKNQANEINELKEKNSKISTDLQNLNLRLNKMPMNAEKTKNENVYLKKQVEELRIELKKKEGQISESMLCLQSQQSQFHEINREKTNVTEKLKKVIAFKQELETKLNLAQNENEKLIYNERNRESILKSVKAEKDKIISDLQEKLTQSNEELEKINKKNTDLSNEISTLNEQLSRYQDMIKKGLKGIEDTPENVEERNCRRKQRKEKANELFENFKKMKLHEKELVDKINDIQSEITIEENAAKLESSMNIPKSLKPMNNTSSEEDTEKSPEQQNEETSNTEKIENTENSENKENSNDQESISELDKLKKNCQEVQNDLSDFIQKEEKLKVEMIRFGIKATSFDKIDEPWVEEEDESDFTFTEIKDRVRKLRNLRNNAINQMNIAKEENESLKIDLADNKLRVEKIQEIVKSLISQRVIKQPAPK</sequence>
<name>A0ABR2JK82_9EUKA</name>
<protein>
    <recommendedName>
        <fullName evidence="5">Viral A-type inclusion protein</fullName>
    </recommendedName>
</protein>
<feature type="coiled-coil region" evidence="1">
    <location>
        <begin position="187"/>
        <end position="274"/>
    </location>
</feature>
<feature type="region of interest" description="Disordered" evidence="2">
    <location>
        <begin position="1"/>
        <end position="22"/>
    </location>
</feature>
<keyword evidence="4" id="KW-1185">Reference proteome</keyword>
<feature type="compositionally biased region" description="Basic and acidic residues" evidence="2">
    <location>
        <begin position="375"/>
        <end position="391"/>
    </location>
</feature>
<dbReference type="EMBL" id="JAPFFF010000011">
    <property type="protein sequence ID" value="KAK8877826.1"/>
    <property type="molecule type" value="Genomic_DNA"/>
</dbReference>
<evidence type="ECO:0000256" key="1">
    <source>
        <dbReference type="SAM" id="Coils"/>
    </source>
</evidence>
<evidence type="ECO:0008006" key="5">
    <source>
        <dbReference type="Google" id="ProtNLM"/>
    </source>
</evidence>
<organism evidence="3 4">
    <name type="scientific">Tritrichomonas musculus</name>
    <dbReference type="NCBI Taxonomy" id="1915356"/>
    <lineage>
        <taxon>Eukaryota</taxon>
        <taxon>Metamonada</taxon>
        <taxon>Parabasalia</taxon>
        <taxon>Tritrichomonadida</taxon>
        <taxon>Tritrichomonadidae</taxon>
        <taxon>Tritrichomonas</taxon>
    </lineage>
</organism>
<proteinExistence type="predicted"/>
<evidence type="ECO:0000256" key="2">
    <source>
        <dbReference type="SAM" id="MobiDB-lite"/>
    </source>
</evidence>
<accession>A0ABR2JK82</accession>
<feature type="coiled-coil region" evidence="1">
    <location>
        <begin position="456"/>
        <end position="497"/>
    </location>
</feature>
<comment type="caution">
    <text evidence="3">The sequence shown here is derived from an EMBL/GenBank/DDBJ whole genome shotgun (WGS) entry which is preliminary data.</text>
</comment>
<feature type="compositionally biased region" description="Polar residues" evidence="2">
    <location>
        <begin position="343"/>
        <end position="357"/>
    </location>
</feature>
<keyword evidence="1" id="KW-0175">Coiled coil</keyword>
<feature type="coiled-coil region" evidence="1">
    <location>
        <begin position="54"/>
        <end position="158"/>
    </location>
</feature>
<reference evidence="3 4" key="1">
    <citation type="submission" date="2024-04" db="EMBL/GenBank/DDBJ databases">
        <title>Tritrichomonas musculus Genome.</title>
        <authorList>
            <person name="Alves-Ferreira E."/>
            <person name="Grigg M."/>
            <person name="Lorenzi H."/>
            <person name="Galac M."/>
        </authorList>
    </citation>
    <scope>NUCLEOTIDE SEQUENCE [LARGE SCALE GENOMIC DNA]</scope>
    <source>
        <strain evidence="3 4">EAF2021</strain>
    </source>
</reference>
<feature type="region of interest" description="Disordered" evidence="2">
    <location>
        <begin position="343"/>
        <end position="398"/>
    </location>
</feature>
<evidence type="ECO:0000313" key="3">
    <source>
        <dbReference type="EMBL" id="KAK8877826.1"/>
    </source>
</evidence>
<evidence type="ECO:0000313" key="4">
    <source>
        <dbReference type="Proteomes" id="UP001470230"/>
    </source>
</evidence>
<gene>
    <name evidence="3" type="ORF">M9Y10_004589</name>
</gene>